<name>A0A1B1AK49_9PROT</name>
<gene>
    <name evidence="3" type="ORF">ATE48_13840</name>
</gene>
<organism evidence="3 4">
    <name type="scientific">Candidatus Viadribacter manganicus</name>
    <dbReference type="NCBI Taxonomy" id="1759059"/>
    <lineage>
        <taxon>Bacteria</taxon>
        <taxon>Pseudomonadati</taxon>
        <taxon>Pseudomonadota</taxon>
        <taxon>Alphaproteobacteria</taxon>
        <taxon>Hyphomonadales</taxon>
        <taxon>Hyphomonadaceae</taxon>
        <taxon>Candidatus Viadribacter</taxon>
    </lineage>
</organism>
<feature type="domain" description="Activator of Hsp90 ATPase homologue 1/2-like C-terminal" evidence="2">
    <location>
        <begin position="22"/>
        <end position="146"/>
    </location>
</feature>
<evidence type="ECO:0000256" key="1">
    <source>
        <dbReference type="ARBA" id="ARBA00006817"/>
    </source>
</evidence>
<sequence length="159" mass="17876">MNDGDERIVPPDLVYVFYIRSTAQKVWGALTKSEFTTKFFFGRTVESDWKQGSPWKMVMPDGTLDVFGEVLVSDPPKKLQVTWSVDWIEEADKPGPAIITYEIEQAGDAVKLTMTQHSDYPIPRKFIQAGAQGWAIILSSLKSLLETGQPLVVKMEPPK</sequence>
<proteinExistence type="inferred from homology"/>
<dbReference type="EMBL" id="CP013244">
    <property type="protein sequence ID" value="ANP46921.1"/>
    <property type="molecule type" value="Genomic_DNA"/>
</dbReference>
<evidence type="ECO:0000259" key="2">
    <source>
        <dbReference type="Pfam" id="PF08327"/>
    </source>
</evidence>
<dbReference type="STRING" id="1759059.ATE48_13840"/>
<dbReference type="KEGG" id="cbot:ATE48_13840"/>
<dbReference type="Pfam" id="PF08327">
    <property type="entry name" value="AHSA1"/>
    <property type="match status" value="1"/>
</dbReference>
<dbReference type="InParanoid" id="A0A1B1AK49"/>
<dbReference type="OrthoDB" id="9800600at2"/>
<reference evidence="3 4" key="1">
    <citation type="submission" date="2015-11" db="EMBL/GenBank/DDBJ databases">
        <title>Whole-Genome Sequence of Candidatus Oderbacter manganicum from the National Park Lower Oder Valley, Germany.</title>
        <authorList>
            <person name="Braun B."/>
            <person name="Liere K."/>
            <person name="Szewzyk U."/>
        </authorList>
    </citation>
    <scope>NUCLEOTIDE SEQUENCE [LARGE SCALE GENOMIC DNA]</scope>
    <source>
        <strain evidence="3 4">OTSz_A_272</strain>
    </source>
</reference>
<keyword evidence="4" id="KW-1185">Reference proteome</keyword>
<dbReference type="RefSeq" id="WP_066772462.1">
    <property type="nucleotide sequence ID" value="NZ_CP013244.1"/>
</dbReference>
<comment type="similarity">
    <text evidence="1">Belongs to the AHA1 family.</text>
</comment>
<dbReference type="SUPFAM" id="SSF55961">
    <property type="entry name" value="Bet v1-like"/>
    <property type="match status" value="1"/>
</dbReference>
<evidence type="ECO:0000313" key="3">
    <source>
        <dbReference type="EMBL" id="ANP46921.1"/>
    </source>
</evidence>
<accession>A0A1B1AK49</accession>
<dbReference type="AlphaFoldDB" id="A0A1B1AK49"/>
<dbReference type="Gene3D" id="3.30.530.20">
    <property type="match status" value="1"/>
</dbReference>
<dbReference type="InterPro" id="IPR023393">
    <property type="entry name" value="START-like_dom_sf"/>
</dbReference>
<dbReference type="Proteomes" id="UP000092498">
    <property type="component" value="Chromosome"/>
</dbReference>
<dbReference type="InterPro" id="IPR013538">
    <property type="entry name" value="ASHA1/2-like_C"/>
</dbReference>
<dbReference type="CDD" id="cd08893">
    <property type="entry name" value="SRPBCC_CalC_Aha1-like_GntR-HTH"/>
    <property type="match status" value="1"/>
</dbReference>
<evidence type="ECO:0000313" key="4">
    <source>
        <dbReference type="Proteomes" id="UP000092498"/>
    </source>
</evidence>
<protein>
    <recommendedName>
        <fullName evidence="2">Activator of Hsp90 ATPase homologue 1/2-like C-terminal domain-containing protein</fullName>
    </recommendedName>
</protein>